<comment type="cofactor">
    <cofactor evidence="1">
        <name>[4Fe-4S] cluster</name>
        <dbReference type="ChEBI" id="CHEBI:49883"/>
    </cofactor>
</comment>
<dbReference type="InterPro" id="IPR007197">
    <property type="entry name" value="rSAM"/>
</dbReference>
<keyword evidence="5" id="KW-0408">Iron</keyword>
<dbReference type="GO" id="GO:0046872">
    <property type="term" value="F:metal ion binding"/>
    <property type="evidence" value="ECO:0007669"/>
    <property type="project" value="UniProtKB-KW"/>
</dbReference>
<dbReference type="InterPro" id="IPR034457">
    <property type="entry name" value="Organic_radical-activating"/>
</dbReference>
<keyword evidence="2" id="KW-0004">4Fe-4S</keyword>
<dbReference type="InterPro" id="IPR058240">
    <property type="entry name" value="rSAM_sf"/>
</dbReference>
<dbReference type="SFLD" id="SFLDS00029">
    <property type="entry name" value="Radical_SAM"/>
    <property type="match status" value="1"/>
</dbReference>
<dbReference type="PANTHER" id="PTHR30352">
    <property type="entry name" value="PYRUVATE FORMATE-LYASE-ACTIVATING ENZYME"/>
    <property type="match status" value="1"/>
</dbReference>
<reference evidence="8" key="1">
    <citation type="journal article" date="2014" name="Front. Microbiol.">
        <title>High frequency of phylogenetically diverse reductive dehalogenase-homologous genes in deep subseafloor sedimentary metagenomes.</title>
        <authorList>
            <person name="Kawai M."/>
            <person name="Futagami T."/>
            <person name="Toyoda A."/>
            <person name="Takaki Y."/>
            <person name="Nishi S."/>
            <person name="Hori S."/>
            <person name="Arai W."/>
            <person name="Tsubouchi T."/>
            <person name="Morono Y."/>
            <person name="Uchiyama I."/>
            <person name="Ito T."/>
            <person name="Fujiyama A."/>
            <person name="Inagaki F."/>
            <person name="Takami H."/>
        </authorList>
    </citation>
    <scope>NUCLEOTIDE SEQUENCE</scope>
    <source>
        <strain evidence="8">Expedition CK06-06</strain>
    </source>
</reference>
<evidence type="ECO:0000256" key="3">
    <source>
        <dbReference type="ARBA" id="ARBA00022691"/>
    </source>
</evidence>
<evidence type="ECO:0000256" key="4">
    <source>
        <dbReference type="ARBA" id="ARBA00022723"/>
    </source>
</evidence>
<dbReference type="SUPFAM" id="SSF102114">
    <property type="entry name" value="Radical SAM enzymes"/>
    <property type="match status" value="1"/>
</dbReference>
<feature type="domain" description="Radical SAM core" evidence="7">
    <location>
        <begin position="171"/>
        <end position="225"/>
    </location>
</feature>
<dbReference type="InterPro" id="IPR013785">
    <property type="entry name" value="Aldolase_TIM"/>
</dbReference>
<evidence type="ECO:0000256" key="5">
    <source>
        <dbReference type="ARBA" id="ARBA00023004"/>
    </source>
</evidence>
<evidence type="ECO:0000256" key="6">
    <source>
        <dbReference type="ARBA" id="ARBA00023014"/>
    </source>
</evidence>
<evidence type="ECO:0000256" key="2">
    <source>
        <dbReference type="ARBA" id="ARBA00022485"/>
    </source>
</evidence>
<proteinExistence type="predicted"/>
<dbReference type="Pfam" id="PF04055">
    <property type="entry name" value="Radical_SAM"/>
    <property type="match status" value="1"/>
</dbReference>
<organism evidence="8">
    <name type="scientific">marine sediment metagenome</name>
    <dbReference type="NCBI Taxonomy" id="412755"/>
    <lineage>
        <taxon>unclassified sequences</taxon>
        <taxon>metagenomes</taxon>
        <taxon>ecological metagenomes</taxon>
    </lineage>
</organism>
<evidence type="ECO:0000313" key="8">
    <source>
        <dbReference type="EMBL" id="GAI16873.1"/>
    </source>
</evidence>
<evidence type="ECO:0000259" key="7">
    <source>
        <dbReference type="Pfam" id="PF04055"/>
    </source>
</evidence>
<keyword evidence="3" id="KW-0949">S-adenosyl-L-methionine</keyword>
<evidence type="ECO:0000256" key="1">
    <source>
        <dbReference type="ARBA" id="ARBA00001966"/>
    </source>
</evidence>
<keyword evidence="4" id="KW-0479">Metal-binding</keyword>
<comment type="caution">
    <text evidence="8">The sequence shown here is derived from an EMBL/GenBank/DDBJ whole genome shotgun (WGS) entry which is preliminary data.</text>
</comment>
<dbReference type="PANTHER" id="PTHR30352:SF5">
    <property type="entry name" value="PYRUVATE FORMATE-LYASE 1-ACTIVATING ENZYME"/>
    <property type="match status" value="1"/>
</dbReference>
<protein>
    <recommendedName>
        <fullName evidence="7">Radical SAM core domain-containing protein</fullName>
    </recommendedName>
</protein>
<name>X1LCN3_9ZZZZ</name>
<dbReference type="GO" id="GO:0003824">
    <property type="term" value="F:catalytic activity"/>
    <property type="evidence" value="ECO:0007669"/>
    <property type="project" value="InterPro"/>
</dbReference>
<sequence>MVAPFTAFELHAGGIEGVVNRIFDLPELDYFLPFICVRDWQDGDKVKIWLDEIRFYKKGELEPTVLDRGTAVNRERVKEQVLAIEGLPIKEEISPREAEHYVQLDGNRVQCRLCPNQCLLEDGERGTCRVRQNIGGKLYTLVYGQPCSLALDPVEKGPIFHMTPGAKGLVVATAGCNLNCKYCQNWQFALVNPEETKNYDLPPETAVQLALDNGCDAIIFTYTEPRHLLLNQ</sequence>
<dbReference type="Gene3D" id="3.20.20.70">
    <property type="entry name" value="Aldolase class I"/>
    <property type="match status" value="1"/>
</dbReference>
<dbReference type="EMBL" id="BARV01008159">
    <property type="protein sequence ID" value="GAI16873.1"/>
    <property type="molecule type" value="Genomic_DNA"/>
</dbReference>
<dbReference type="AlphaFoldDB" id="X1LCN3"/>
<gene>
    <name evidence="8" type="ORF">S06H3_16486</name>
</gene>
<accession>X1LCN3</accession>
<dbReference type="GO" id="GO:0051539">
    <property type="term" value="F:4 iron, 4 sulfur cluster binding"/>
    <property type="evidence" value="ECO:0007669"/>
    <property type="project" value="UniProtKB-KW"/>
</dbReference>
<keyword evidence="6" id="KW-0411">Iron-sulfur</keyword>